<dbReference type="Gene3D" id="3.30.360.10">
    <property type="entry name" value="Dihydrodipicolinate Reductase, domain 2"/>
    <property type="match status" value="1"/>
</dbReference>
<dbReference type="InterPro" id="IPR055170">
    <property type="entry name" value="GFO_IDH_MocA-like_dom"/>
</dbReference>
<dbReference type="AlphaFoldDB" id="A0AAV9EIM2"/>
<keyword evidence="5" id="KW-1185">Reference proteome</keyword>
<feature type="domain" description="GFO/IDH/MocA-like oxidoreductase" evidence="3">
    <location>
        <begin position="143"/>
        <end position="265"/>
    </location>
</feature>
<protein>
    <submittedName>
        <fullName evidence="4">Oxidoreductase</fullName>
    </submittedName>
</protein>
<dbReference type="Proteomes" id="UP001180020">
    <property type="component" value="Unassembled WGS sequence"/>
</dbReference>
<sequence length="365" mass="39894">MAAAIDKPIRFGILGCADIARKVTRAIHLAPNAVLCAIGSRSIDKARRFIADNAPHMSTEVKAYGSYEEVLDDAGIDAVYVPLPTSLHVRWAVAAAEKGKHLLLEKPTALCAADLDVILAACEAGGVQFMDSTMWVHHPRTAKMRELLSDPDRFGQLKSIHSVFTFCVDTDFLQNDIRVKPDLDALGALGDEGWYCIRSILWAADYELPKTVTAHRGTTKNEAGVILACGASLLFEDGKVASFHCSFLSNLTIDLTVIGTNGTLRLHDFIIPFEEGSAKFSLGTKSWFNDLVTGWSSLPSEHLVTTDLPQEACMVNEFSRLVGHVRDSGSAPEKKWPTITRKTQLVIDAVKASIDRDYEPVEIVA</sequence>
<dbReference type="InterPro" id="IPR000683">
    <property type="entry name" value="Gfo/Idh/MocA-like_OxRdtase_N"/>
</dbReference>
<organism evidence="4 5">
    <name type="scientific">Acorus calamus</name>
    <name type="common">Sweet flag</name>
    <dbReference type="NCBI Taxonomy" id="4465"/>
    <lineage>
        <taxon>Eukaryota</taxon>
        <taxon>Viridiplantae</taxon>
        <taxon>Streptophyta</taxon>
        <taxon>Embryophyta</taxon>
        <taxon>Tracheophyta</taxon>
        <taxon>Spermatophyta</taxon>
        <taxon>Magnoliopsida</taxon>
        <taxon>Liliopsida</taxon>
        <taxon>Acoraceae</taxon>
        <taxon>Acorus</taxon>
    </lineage>
</organism>
<name>A0AAV9EIM2_ACOCL</name>
<dbReference type="Gene3D" id="3.40.50.720">
    <property type="entry name" value="NAD(P)-binding Rossmann-like Domain"/>
    <property type="match status" value="1"/>
</dbReference>
<feature type="domain" description="Gfo/Idh/MocA-like oxidoreductase N-terminal" evidence="2">
    <location>
        <begin position="9"/>
        <end position="130"/>
    </location>
</feature>
<dbReference type="GO" id="GO:0000166">
    <property type="term" value="F:nucleotide binding"/>
    <property type="evidence" value="ECO:0007669"/>
    <property type="project" value="InterPro"/>
</dbReference>
<gene>
    <name evidence="4" type="ORF">QJS10_CPA06g00566</name>
</gene>
<comment type="similarity">
    <text evidence="1">Belongs to the Gfo/Idh/MocA family.</text>
</comment>
<evidence type="ECO:0000313" key="4">
    <source>
        <dbReference type="EMBL" id="KAK1313565.1"/>
    </source>
</evidence>
<dbReference type="InterPro" id="IPR036291">
    <property type="entry name" value="NAD(P)-bd_dom_sf"/>
</dbReference>
<dbReference type="Pfam" id="PF01408">
    <property type="entry name" value="GFO_IDH_MocA"/>
    <property type="match status" value="1"/>
</dbReference>
<dbReference type="PANTHER" id="PTHR46368:SF4">
    <property type="entry name" value="OS10G0403700 PROTEIN"/>
    <property type="match status" value="1"/>
</dbReference>
<dbReference type="SUPFAM" id="SSF55347">
    <property type="entry name" value="Glyceraldehyde-3-phosphate dehydrogenase-like, C-terminal domain"/>
    <property type="match status" value="1"/>
</dbReference>
<evidence type="ECO:0000259" key="2">
    <source>
        <dbReference type="Pfam" id="PF01408"/>
    </source>
</evidence>
<dbReference type="EMBL" id="JAUJYO010000006">
    <property type="protein sequence ID" value="KAK1313565.1"/>
    <property type="molecule type" value="Genomic_DNA"/>
</dbReference>
<evidence type="ECO:0000313" key="5">
    <source>
        <dbReference type="Proteomes" id="UP001180020"/>
    </source>
</evidence>
<evidence type="ECO:0000256" key="1">
    <source>
        <dbReference type="ARBA" id="ARBA00010928"/>
    </source>
</evidence>
<proteinExistence type="inferred from homology"/>
<dbReference type="PANTHER" id="PTHR46368">
    <property type="match status" value="1"/>
</dbReference>
<accession>A0AAV9EIM2</accession>
<evidence type="ECO:0000259" key="3">
    <source>
        <dbReference type="Pfam" id="PF22725"/>
    </source>
</evidence>
<reference evidence="4" key="2">
    <citation type="submission" date="2023-06" db="EMBL/GenBank/DDBJ databases">
        <authorList>
            <person name="Ma L."/>
            <person name="Liu K.-W."/>
            <person name="Li Z."/>
            <person name="Hsiao Y.-Y."/>
            <person name="Qi Y."/>
            <person name="Fu T."/>
            <person name="Tang G."/>
            <person name="Zhang D."/>
            <person name="Sun W.-H."/>
            <person name="Liu D.-K."/>
            <person name="Li Y."/>
            <person name="Chen G.-Z."/>
            <person name="Liu X.-D."/>
            <person name="Liao X.-Y."/>
            <person name="Jiang Y.-T."/>
            <person name="Yu X."/>
            <person name="Hao Y."/>
            <person name="Huang J."/>
            <person name="Zhao X.-W."/>
            <person name="Ke S."/>
            <person name="Chen Y.-Y."/>
            <person name="Wu W.-L."/>
            <person name="Hsu J.-L."/>
            <person name="Lin Y.-F."/>
            <person name="Huang M.-D."/>
            <person name="Li C.-Y."/>
            <person name="Huang L."/>
            <person name="Wang Z.-W."/>
            <person name="Zhao X."/>
            <person name="Zhong W.-Y."/>
            <person name="Peng D.-H."/>
            <person name="Ahmad S."/>
            <person name="Lan S."/>
            <person name="Zhang J.-S."/>
            <person name="Tsai W.-C."/>
            <person name="Van De Peer Y."/>
            <person name="Liu Z.-J."/>
        </authorList>
    </citation>
    <scope>NUCLEOTIDE SEQUENCE</scope>
    <source>
        <strain evidence="4">CP</strain>
        <tissue evidence="4">Leaves</tissue>
    </source>
</reference>
<dbReference type="SUPFAM" id="SSF51735">
    <property type="entry name" value="NAD(P)-binding Rossmann-fold domains"/>
    <property type="match status" value="1"/>
</dbReference>
<dbReference type="Pfam" id="PF22725">
    <property type="entry name" value="GFO_IDH_MocA_C3"/>
    <property type="match status" value="1"/>
</dbReference>
<comment type="caution">
    <text evidence="4">The sequence shown here is derived from an EMBL/GenBank/DDBJ whole genome shotgun (WGS) entry which is preliminary data.</text>
</comment>
<reference evidence="4" key="1">
    <citation type="journal article" date="2023" name="Nat. Commun.">
        <title>Diploid and tetraploid genomes of Acorus and the evolution of monocots.</title>
        <authorList>
            <person name="Ma L."/>
            <person name="Liu K.W."/>
            <person name="Li Z."/>
            <person name="Hsiao Y.Y."/>
            <person name="Qi Y."/>
            <person name="Fu T."/>
            <person name="Tang G.D."/>
            <person name="Zhang D."/>
            <person name="Sun W.H."/>
            <person name="Liu D.K."/>
            <person name="Li Y."/>
            <person name="Chen G.Z."/>
            <person name="Liu X.D."/>
            <person name="Liao X.Y."/>
            <person name="Jiang Y.T."/>
            <person name="Yu X."/>
            <person name="Hao Y."/>
            <person name="Huang J."/>
            <person name="Zhao X.W."/>
            <person name="Ke S."/>
            <person name="Chen Y.Y."/>
            <person name="Wu W.L."/>
            <person name="Hsu J.L."/>
            <person name="Lin Y.F."/>
            <person name="Huang M.D."/>
            <person name="Li C.Y."/>
            <person name="Huang L."/>
            <person name="Wang Z.W."/>
            <person name="Zhao X."/>
            <person name="Zhong W.Y."/>
            <person name="Peng D.H."/>
            <person name="Ahmad S."/>
            <person name="Lan S."/>
            <person name="Zhang J.S."/>
            <person name="Tsai W.C."/>
            <person name="Van de Peer Y."/>
            <person name="Liu Z.J."/>
        </authorList>
    </citation>
    <scope>NUCLEOTIDE SEQUENCE</scope>
    <source>
        <strain evidence="4">CP</strain>
    </source>
</reference>